<evidence type="ECO:0000256" key="3">
    <source>
        <dbReference type="ARBA" id="ARBA00022692"/>
    </source>
</evidence>
<evidence type="ECO:0000313" key="7">
    <source>
        <dbReference type="Proteomes" id="UP000068243"/>
    </source>
</evidence>
<comment type="subcellular location">
    <subcellularLocation>
        <location evidence="1">Membrane</location>
    </subcellularLocation>
</comment>
<proteinExistence type="inferred from homology"/>
<sequence>MAFLLSRTTTTLLGTGLGVGLTLSLHPLSPFRAPPMQCQYTAPYYRPESQISPDSGWAMDSQDPLLRKQGTTRNSSHNTAGGGILTASNMRQVSLGSVLGLVVGVGLRAFSRVLVVLLGMGIVAVEWAAARGYNLLPVNTVQKYFKRVDLQKTVSHHIPFKISFGATMGLAAFAQF</sequence>
<dbReference type="EMBL" id="BCMY01000011">
    <property type="protein sequence ID" value="GAQ44124.1"/>
    <property type="molecule type" value="Genomic_DNA"/>
</dbReference>
<dbReference type="VEuPathDB" id="FungiDB:An03g04310"/>
<dbReference type="Pfam" id="PF04930">
    <property type="entry name" value="FUN14"/>
    <property type="match status" value="1"/>
</dbReference>
<evidence type="ECO:0000313" key="6">
    <source>
        <dbReference type="EMBL" id="GAQ44124.1"/>
    </source>
</evidence>
<dbReference type="Proteomes" id="UP000068243">
    <property type="component" value="Unassembled WGS sequence"/>
</dbReference>
<dbReference type="GO" id="GO:0000422">
    <property type="term" value="P:autophagy of mitochondrion"/>
    <property type="evidence" value="ECO:0007669"/>
    <property type="project" value="TreeGrafter"/>
</dbReference>
<evidence type="ECO:0000256" key="2">
    <source>
        <dbReference type="ARBA" id="ARBA00009160"/>
    </source>
</evidence>
<keyword evidence="5" id="KW-0472">Membrane</keyword>
<dbReference type="VEuPathDB" id="FungiDB:ASPNIDRAFT2_1166679"/>
<dbReference type="OMA" id="KRPFKMS"/>
<dbReference type="VEuPathDB" id="FungiDB:M747DRAFT_293857"/>
<accession>A0A100IMV2</accession>
<dbReference type="OrthoDB" id="3990500at2759"/>
<dbReference type="VEuPathDB" id="FungiDB:ATCC64974_74130"/>
<comment type="similarity">
    <text evidence="2">Belongs to the FUN14 family.</text>
</comment>
<keyword evidence="4" id="KW-1133">Transmembrane helix</keyword>
<protein>
    <submittedName>
        <fullName evidence="6">Similar to An03g04310</fullName>
    </submittedName>
</protein>
<comment type="caution">
    <text evidence="6">The sequence shown here is derived from an EMBL/GenBank/DDBJ whole genome shotgun (WGS) entry which is preliminary data.</text>
</comment>
<dbReference type="AlphaFoldDB" id="A0A100IMV2"/>
<name>A0A100IMV2_ASPNG</name>
<gene>
    <name evidence="6" type="ORF">ABL_06785</name>
</gene>
<evidence type="ECO:0000256" key="5">
    <source>
        <dbReference type="ARBA" id="ARBA00023136"/>
    </source>
</evidence>
<reference evidence="7" key="1">
    <citation type="journal article" date="2016" name="Genome Announc.">
        <title>Draft genome sequence of Aspergillus niger strain An76.</title>
        <authorList>
            <person name="Gong W."/>
            <person name="Cheng Z."/>
            <person name="Zhang H."/>
            <person name="Liu L."/>
            <person name="Gao P."/>
            <person name="Wang L."/>
        </authorList>
    </citation>
    <scope>NUCLEOTIDE SEQUENCE [LARGE SCALE GENOMIC DNA]</scope>
    <source>
        <strain evidence="7">An76</strain>
    </source>
</reference>
<dbReference type="PaxDb" id="5061-CADANGAP00003356"/>
<evidence type="ECO:0000256" key="4">
    <source>
        <dbReference type="ARBA" id="ARBA00022989"/>
    </source>
</evidence>
<dbReference type="PANTHER" id="PTHR21346">
    <property type="entry name" value="FUN14 DOMAIN CONTAINING"/>
    <property type="match status" value="1"/>
</dbReference>
<organism evidence="6 7">
    <name type="scientific">Aspergillus niger</name>
    <dbReference type="NCBI Taxonomy" id="5061"/>
    <lineage>
        <taxon>Eukaryota</taxon>
        <taxon>Fungi</taxon>
        <taxon>Dikarya</taxon>
        <taxon>Ascomycota</taxon>
        <taxon>Pezizomycotina</taxon>
        <taxon>Eurotiomycetes</taxon>
        <taxon>Eurotiomycetidae</taxon>
        <taxon>Eurotiales</taxon>
        <taxon>Aspergillaceae</taxon>
        <taxon>Aspergillus</taxon>
        <taxon>Aspergillus subgen. Circumdati</taxon>
    </lineage>
</organism>
<dbReference type="GO" id="GO:0005741">
    <property type="term" value="C:mitochondrial outer membrane"/>
    <property type="evidence" value="ECO:0007669"/>
    <property type="project" value="TreeGrafter"/>
</dbReference>
<keyword evidence="3" id="KW-0812">Transmembrane</keyword>
<dbReference type="InterPro" id="IPR007014">
    <property type="entry name" value="FUN14"/>
</dbReference>
<evidence type="ECO:0000256" key="1">
    <source>
        <dbReference type="ARBA" id="ARBA00004370"/>
    </source>
</evidence>
<dbReference type="PANTHER" id="PTHR21346:SF0">
    <property type="entry name" value="RE45833P"/>
    <property type="match status" value="1"/>
</dbReference>